<keyword evidence="3" id="KW-1185">Reference proteome</keyword>
<comment type="caution">
    <text evidence="2">The sequence shown here is derived from an EMBL/GenBank/DDBJ whole genome shotgun (WGS) entry which is preliminary data.</text>
</comment>
<evidence type="ECO:0000313" key="2">
    <source>
        <dbReference type="EMBL" id="MBP2026080.1"/>
    </source>
</evidence>
<dbReference type="CDD" id="cd04301">
    <property type="entry name" value="NAT_SF"/>
    <property type="match status" value="1"/>
</dbReference>
<protein>
    <submittedName>
        <fullName evidence="2">GNAT superfamily N-acetyltransferase</fullName>
    </submittedName>
</protein>
<dbReference type="InterPro" id="IPR000182">
    <property type="entry name" value="GNAT_dom"/>
</dbReference>
<sequence>MFKFVEATKDDLTLLSNLRRKVWDETYRGIYYDSLIDDYDYEYNMAKDLKRINNKDYKVFIFYLDNTPIGYGYFGIEDKIIYRDLNVYIAGLYVIKKHKHYGIGKKFFNEVIDFCKKRNINKFYNCCNLHNYPAQGFYEHMGGYIGRVDFYGADKRNHQIFYEYTIKN</sequence>
<dbReference type="PROSITE" id="PS51186">
    <property type="entry name" value="GNAT"/>
    <property type="match status" value="1"/>
</dbReference>
<gene>
    <name evidence="2" type="ORF">J2Z71_001638</name>
</gene>
<dbReference type="RefSeq" id="WP_210061952.1">
    <property type="nucleotide sequence ID" value="NZ_JAGGLJ010000020.1"/>
</dbReference>
<organism evidence="2 3">
    <name type="scientific">Peptoniphilus stercorisuis</name>
    <dbReference type="NCBI Taxonomy" id="1436965"/>
    <lineage>
        <taxon>Bacteria</taxon>
        <taxon>Bacillati</taxon>
        <taxon>Bacillota</taxon>
        <taxon>Tissierellia</taxon>
        <taxon>Tissierellales</taxon>
        <taxon>Peptoniphilaceae</taxon>
        <taxon>Peptoniphilus</taxon>
    </lineage>
</organism>
<dbReference type="Gene3D" id="3.40.630.30">
    <property type="match status" value="1"/>
</dbReference>
<feature type="domain" description="N-acetyltransferase" evidence="1">
    <location>
        <begin position="2"/>
        <end position="167"/>
    </location>
</feature>
<reference evidence="2 3" key="1">
    <citation type="submission" date="2021-03" db="EMBL/GenBank/DDBJ databases">
        <title>Genomic Encyclopedia of Type Strains, Phase IV (KMG-IV): sequencing the most valuable type-strain genomes for metagenomic binning, comparative biology and taxonomic classification.</title>
        <authorList>
            <person name="Goeker M."/>
        </authorList>
    </citation>
    <scope>NUCLEOTIDE SEQUENCE [LARGE SCALE GENOMIC DNA]</scope>
    <source>
        <strain evidence="2 3">DSM 27563</strain>
    </source>
</reference>
<proteinExistence type="predicted"/>
<accession>A0ABS4KE86</accession>
<dbReference type="Pfam" id="PF00583">
    <property type="entry name" value="Acetyltransf_1"/>
    <property type="match status" value="1"/>
</dbReference>
<evidence type="ECO:0000313" key="3">
    <source>
        <dbReference type="Proteomes" id="UP001519306"/>
    </source>
</evidence>
<evidence type="ECO:0000259" key="1">
    <source>
        <dbReference type="PROSITE" id="PS51186"/>
    </source>
</evidence>
<dbReference type="InterPro" id="IPR016181">
    <property type="entry name" value="Acyl_CoA_acyltransferase"/>
</dbReference>
<dbReference type="SUPFAM" id="SSF55729">
    <property type="entry name" value="Acyl-CoA N-acyltransferases (Nat)"/>
    <property type="match status" value="1"/>
</dbReference>
<dbReference type="Proteomes" id="UP001519306">
    <property type="component" value="Unassembled WGS sequence"/>
</dbReference>
<dbReference type="EMBL" id="JAGGLJ010000020">
    <property type="protein sequence ID" value="MBP2026080.1"/>
    <property type="molecule type" value="Genomic_DNA"/>
</dbReference>
<name>A0ABS4KE86_9FIRM</name>